<feature type="compositionally biased region" description="Pro residues" evidence="2">
    <location>
        <begin position="220"/>
        <end position="232"/>
    </location>
</feature>
<organism evidence="3 4">
    <name type="scientific">Camellia sinensis var. sinensis</name>
    <name type="common">China tea</name>
    <dbReference type="NCBI Taxonomy" id="542762"/>
    <lineage>
        <taxon>Eukaryota</taxon>
        <taxon>Viridiplantae</taxon>
        <taxon>Streptophyta</taxon>
        <taxon>Embryophyta</taxon>
        <taxon>Tracheophyta</taxon>
        <taxon>Spermatophyta</taxon>
        <taxon>Magnoliopsida</taxon>
        <taxon>eudicotyledons</taxon>
        <taxon>Gunneridae</taxon>
        <taxon>Pentapetalae</taxon>
        <taxon>asterids</taxon>
        <taxon>Ericales</taxon>
        <taxon>Theaceae</taxon>
        <taxon>Camellia</taxon>
    </lineage>
</organism>
<keyword evidence="4" id="KW-1185">Reference proteome</keyword>
<name>A0A4S4D0H5_CAMSN</name>
<dbReference type="AlphaFoldDB" id="A0A4S4D0H5"/>
<evidence type="ECO:0000313" key="4">
    <source>
        <dbReference type="Proteomes" id="UP000306102"/>
    </source>
</evidence>
<gene>
    <name evidence="3" type="ORF">TEA_002657</name>
</gene>
<reference evidence="3 4" key="1">
    <citation type="journal article" date="2018" name="Proc. Natl. Acad. Sci. U.S.A.">
        <title>Draft genome sequence of Camellia sinensis var. sinensis provides insights into the evolution of the tea genome and tea quality.</title>
        <authorList>
            <person name="Wei C."/>
            <person name="Yang H."/>
            <person name="Wang S."/>
            <person name="Zhao J."/>
            <person name="Liu C."/>
            <person name="Gao L."/>
            <person name="Xia E."/>
            <person name="Lu Y."/>
            <person name="Tai Y."/>
            <person name="She G."/>
            <person name="Sun J."/>
            <person name="Cao H."/>
            <person name="Tong W."/>
            <person name="Gao Q."/>
            <person name="Li Y."/>
            <person name="Deng W."/>
            <person name="Jiang X."/>
            <person name="Wang W."/>
            <person name="Chen Q."/>
            <person name="Zhang S."/>
            <person name="Li H."/>
            <person name="Wu J."/>
            <person name="Wang P."/>
            <person name="Li P."/>
            <person name="Shi C."/>
            <person name="Zheng F."/>
            <person name="Jian J."/>
            <person name="Huang B."/>
            <person name="Shan D."/>
            <person name="Shi M."/>
            <person name="Fang C."/>
            <person name="Yue Y."/>
            <person name="Li F."/>
            <person name="Li D."/>
            <person name="Wei S."/>
            <person name="Han B."/>
            <person name="Jiang C."/>
            <person name="Yin Y."/>
            <person name="Xia T."/>
            <person name="Zhang Z."/>
            <person name="Bennetzen J.L."/>
            <person name="Zhao S."/>
            <person name="Wan X."/>
        </authorList>
    </citation>
    <scope>NUCLEOTIDE SEQUENCE [LARGE SCALE GENOMIC DNA]</scope>
    <source>
        <strain evidence="4">cv. Shuchazao</strain>
        <tissue evidence="3">Leaf</tissue>
    </source>
</reference>
<accession>A0A4S4D0H5</accession>
<evidence type="ECO:0000256" key="2">
    <source>
        <dbReference type="SAM" id="MobiDB-lite"/>
    </source>
</evidence>
<dbReference type="EMBL" id="SDRB02013628">
    <property type="protein sequence ID" value="THF94545.1"/>
    <property type="molecule type" value="Genomic_DNA"/>
</dbReference>
<feature type="region of interest" description="Disordered" evidence="2">
    <location>
        <begin position="176"/>
        <end position="244"/>
    </location>
</feature>
<dbReference type="Proteomes" id="UP000306102">
    <property type="component" value="Unassembled WGS sequence"/>
</dbReference>
<dbReference type="STRING" id="542762.A0A4S4D0H5"/>
<protein>
    <submittedName>
        <fullName evidence="3">Uncharacterized protein</fullName>
    </submittedName>
</protein>
<evidence type="ECO:0000313" key="3">
    <source>
        <dbReference type="EMBL" id="THF94545.1"/>
    </source>
</evidence>
<keyword evidence="1" id="KW-0175">Coiled coil</keyword>
<comment type="caution">
    <text evidence="3">The sequence shown here is derived from an EMBL/GenBank/DDBJ whole genome shotgun (WGS) entry which is preliminary data.</text>
</comment>
<feature type="compositionally biased region" description="Polar residues" evidence="2">
    <location>
        <begin position="179"/>
        <end position="198"/>
    </location>
</feature>
<sequence length="420" mass="47221">MCKCIAKVDCKLIGVRNKKEMTPLFLAALNGTFVDELKQDKVREEEEERKKPKLPENYQTCINIFVLFRDAFCVPSQENLTFPPNYQFWFEVVKLITKAMLIILGCGRSWAKLLQFEPTYRYSGRRKARVTNFLLEDAPEPDPSLPEIRLIPLTAEEEMAKRNRVRALLTETTRLEVTPPSQSQPAVVALLSQQPSSSRRTKRVRTAETEQILVDEAEPALPPSLPSSPQPKPSDRTTGSWAPKLTFNDRDIRDTDSIVAEKDHLLAINLAKGVCLPKDMEHHQKQLNTKLKAIRSTTKSMILAIQKNQITHRKVLELRKVTRQAAAEAEAKAAELRELQQFLEGSDSNEDSAPEDTPVANVDQVVRSEPTVEDLSIEQPGETVVPTETTLATENVLPPETGLQVDADAAFDAEIEDLFS</sequence>
<feature type="region of interest" description="Disordered" evidence="2">
    <location>
        <begin position="371"/>
        <end position="402"/>
    </location>
</feature>
<feature type="coiled-coil region" evidence="1">
    <location>
        <begin position="319"/>
        <end position="346"/>
    </location>
</feature>
<evidence type="ECO:0000256" key="1">
    <source>
        <dbReference type="SAM" id="Coils"/>
    </source>
</evidence>
<proteinExistence type="predicted"/>